<dbReference type="EMBL" id="AP017470">
    <property type="protein sequence ID" value="BBB32555.1"/>
    <property type="molecule type" value="Genomic_DNA"/>
</dbReference>
<dbReference type="Proteomes" id="UP000595564">
    <property type="component" value="Chromosome"/>
</dbReference>
<feature type="transmembrane region" description="Helical" evidence="7">
    <location>
        <begin position="160"/>
        <end position="183"/>
    </location>
</feature>
<dbReference type="InterPro" id="IPR001626">
    <property type="entry name" value="ABC_TroCD"/>
</dbReference>
<dbReference type="InterPro" id="IPR037294">
    <property type="entry name" value="ABC_BtuC-like"/>
</dbReference>
<proteinExistence type="inferred from homology"/>
<dbReference type="PANTHER" id="PTHR30477">
    <property type="entry name" value="ABC-TRANSPORTER METAL-BINDING PROTEIN"/>
    <property type="match status" value="1"/>
</dbReference>
<comment type="subcellular location">
    <subcellularLocation>
        <location evidence="6">Cell membrane</location>
        <topology evidence="6">Multi-pass membrane protein</topology>
    </subcellularLocation>
    <subcellularLocation>
        <location evidence="1">Membrane</location>
        <topology evidence="1">Multi-pass membrane protein</topology>
    </subcellularLocation>
</comment>
<keyword evidence="4 7" id="KW-1133">Transmembrane helix</keyword>
<feature type="transmembrane region" description="Helical" evidence="7">
    <location>
        <begin position="217"/>
        <end position="236"/>
    </location>
</feature>
<evidence type="ECO:0000256" key="4">
    <source>
        <dbReference type="ARBA" id="ARBA00022989"/>
    </source>
</evidence>
<accession>A0A7R6PXJ2</accession>
<evidence type="ECO:0000256" key="3">
    <source>
        <dbReference type="ARBA" id="ARBA00022692"/>
    </source>
</evidence>
<protein>
    <submittedName>
        <fullName evidence="8">Zinc transport system permease protein</fullName>
    </submittedName>
</protein>
<feature type="transmembrane region" description="Helical" evidence="7">
    <location>
        <begin position="12"/>
        <end position="31"/>
    </location>
</feature>
<evidence type="ECO:0000256" key="7">
    <source>
        <dbReference type="SAM" id="Phobius"/>
    </source>
</evidence>
<dbReference type="GO" id="GO:0043190">
    <property type="term" value="C:ATP-binding cassette (ABC) transporter complex"/>
    <property type="evidence" value="ECO:0007669"/>
    <property type="project" value="InterPro"/>
</dbReference>
<evidence type="ECO:0000256" key="1">
    <source>
        <dbReference type="ARBA" id="ARBA00004141"/>
    </source>
</evidence>
<evidence type="ECO:0000256" key="2">
    <source>
        <dbReference type="ARBA" id="ARBA00008034"/>
    </source>
</evidence>
<dbReference type="Gene3D" id="1.10.3470.10">
    <property type="entry name" value="ABC transporter involved in vitamin B12 uptake, BtuC"/>
    <property type="match status" value="1"/>
</dbReference>
<evidence type="ECO:0000313" key="9">
    <source>
        <dbReference type="Proteomes" id="UP000595564"/>
    </source>
</evidence>
<keyword evidence="5 7" id="KW-0472">Membrane</keyword>
<feature type="transmembrane region" description="Helical" evidence="7">
    <location>
        <begin position="87"/>
        <end position="106"/>
    </location>
</feature>
<dbReference type="GO" id="GO:0055085">
    <property type="term" value="P:transmembrane transport"/>
    <property type="evidence" value="ECO:0007669"/>
    <property type="project" value="InterPro"/>
</dbReference>
<reference evidence="8 9" key="1">
    <citation type="journal article" date="2012" name="Extremophiles">
        <title>Thermotomaculum hydrothermale gen. nov., sp. nov., a novel heterotrophic thermophile within the phylum Acidobacteria from a deep-sea hydrothermal vent chimney in the Southern Okinawa Trough.</title>
        <authorList>
            <person name="Izumi H."/>
            <person name="Nunoura T."/>
            <person name="Miyazaki M."/>
            <person name="Mino S."/>
            <person name="Toki T."/>
            <person name="Takai K."/>
            <person name="Sako Y."/>
            <person name="Sawabe T."/>
            <person name="Nakagawa S."/>
        </authorList>
    </citation>
    <scope>NUCLEOTIDE SEQUENCE [LARGE SCALE GENOMIC DNA]</scope>
    <source>
        <strain evidence="8 9">AC55</strain>
    </source>
</reference>
<dbReference type="KEGG" id="thyd:TTHT_1015"/>
<feature type="transmembrane region" description="Helical" evidence="7">
    <location>
        <begin position="62"/>
        <end position="80"/>
    </location>
</feature>
<organism evidence="8 9">
    <name type="scientific">Thermotomaculum hydrothermale</name>
    <dbReference type="NCBI Taxonomy" id="981385"/>
    <lineage>
        <taxon>Bacteria</taxon>
        <taxon>Pseudomonadati</taxon>
        <taxon>Acidobacteriota</taxon>
        <taxon>Holophagae</taxon>
        <taxon>Thermotomaculales</taxon>
        <taxon>Thermotomaculaceae</taxon>
        <taxon>Thermotomaculum</taxon>
    </lineage>
</organism>
<dbReference type="RefSeq" id="WP_201328910.1">
    <property type="nucleotide sequence ID" value="NZ_AP017470.1"/>
</dbReference>
<dbReference type="Pfam" id="PF00950">
    <property type="entry name" value="ABC-3"/>
    <property type="match status" value="1"/>
</dbReference>
<feature type="transmembrane region" description="Helical" evidence="7">
    <location>
        <begin position="189"/>
        <end position="210"/>
    </location>
</feature>
<dbReference type="GO" id="GO:0010043">
    <property type="term" value="P:response to zinc ion"/>
    <property type="evidence" value="ECO:0007669"/>
    <property type="project" value="TreeGrafter"/>
</dbReference>
<evidence type="ECO:0000256" key="6">
    <source>
        <dbReference type="RuleBase" id="RU003943"/>
    </source>
</evidence>
<dbReference type="SUPFAM" id="SSF81345">
    <property type="entry name" value="ABC transporter involved in vitamin B12 uptake, BtuC"/>
    <property type="match status" value="1"/>
</dbReference>
<comment type="similarity">
    <text evidence="2 6">Belongs to the ABC-3 integral membrane protein family.</text>
</comment>
<gene>
    <name evidence="8" type="primary">znuB</name>
    <name evidence="8" type="ORF">TTHT_1015</name>
</gene>
<evidence type="ECO:0000313" key="8">
    <source>
        <dbReference type="EMBL" id="BBB32555.1"/>
    </source>
</evidence>
<sequence>MIELLQFEFAKNALIAGTIISILFGFLSFFIVMKKLSFLTVGISHAAFGGVALGILLGLNPYITAIFFCLLTGYLIAIHGEKSEYDSVIGILFAFTMALGVIFLSLKKDYTFDIMSYLFGTILGITKSDLFLLIGLMIGVFIIFYLFFKEIIFITFDKNVAMASGLPVNLFENLIIVILTLVIVLSIKLIGIILVSAFLIIPAAITILFFDNYKKIIFFSMLINLVIFYSGFFLSYKLNLPSGATVVSIGALLYFASALFAGKKN</sequence>
<name>A0A7R6PXJ2_9BACT</name>
<keyword evidence="9" id="KW-1185">Reference proteome</keyword>
<dbReference type="AlphaFoldDB" id="A0A7R6PXJ2"/>
<keyword evidence="3 6" id="KW-0812">Transmembrane</keyword>
<feature type="transmembrane region" description="Helical" evidence="7">
    <location>
        <begin position="130"/>
        <end position="148"/>
    </location>
</feature>
<feature type="transmembrane region" description="Helical" evidence="7">
    <location>
        <begin position="242"/>
        <end position="262"/>
    </location>
</feature>
<evidence type="ECO:0000256" key="5">
    <source>
        <dbReference type="ARBA" id="ARBA00023136"/>
    </source>
</evidence>
<keyword evidence="6" id="KW-0813">Transport</keyword>
<dbReference type="PANTHER" id="PTHR30477:SF0">
    <property type="entry name" value="METAL TRANSPORT SYSTEM MEMBRANE PROTEIN TM_0125-RELATED"/>
    <property type="match status" value="1"/>
</dbReference>